<feature type="non-terminal residue" evidence="1">
    <location>
        <position position="1"/>
    </location>
</feature>
<evidence type="ECO:0000313" key="1">
    <source>
        <dbReference type="EMBL" id="SVB49561.1"/>
    </source>
</evidence>
<gene>
    <name evidence="1" type="ORF">METZ01_LOCUS202415</name>
</gene>
<organism evidence="1">
    <name type="scientific">marine metagenome</name>
    <dbReference type="NCBI Taxonomy" id="408172"/>
    <lineage>
        <taxon>unclassified sequences</taxon>
        <taxon>metagenomes</taxon>
        <taxon>ecological metagenomes</taxon>
    </lineage>
</organism>
<accession>A0A382EHW5</accession>
<name>A0A382EHW5_9ZZZZ</name>
<reference evidence="1" key="1">
    <citation type="submission" date="2018-05" db="EMBL/GenBank/DDBJ databases">
        <authorList>
            <person name="Lanie J.A."/>
            <person name="Ng W.-L."/>
            <person name="Kazmierczak K.M."/>
            <person name="Andrzejewski T.M."/>
            <person name="Davidsen T.M."/>
            <person name="Wayne K.J."/>
            <person name="Tettelin H."/>
            <person name="Glass J.I."/>
            <person name="Rusch D."/>
            <person name="Podicherti R."/>
            <person name="Tsui H.-C.T."/>
            <person name="Winkler M.E."/>
        </authorList>
    </citation>
    <scope>NUCLEOTIDE SEQUENCE</scope>
</reference>
<proteinExistence type="predicted"/>
<dbReference type="AlphaFoldDB" id="A0A382EHW5"/>
<dbReference type="EMBL" id="UINC01044299">
    <property type="protein sequence ID" value="SVB49561.1"/>
    <property type="molecule type" value="Genomic_DNA"/>
</dbReference>
<protein>
    <submittedName>
        <fullName evidence="1">Uncharacterized protein</fullName>
    </submittedName>
</protein>
<sequence>KENEEGFVEYVVTNSKSEKLTGKFSLGKINPFQTKLIHFRDFIHDLAGFLGEEHGAISLKHNFEGFYPRFLVGNIQSSFPSVSFTHSYYDCSNCIEDTDFWNRINKKHYDSSVYVPIFNKEKQFTDLMIYPNFSPSDFSLKINIHEKNGNVVFTKENFLGINQSNKKLIKINLNKILDENKLSDNFYAAHIITEFKENKIPSRIKFGLNVGVKGLESKLPCNICFNTKMGNPLLENKSGSFHWAPIFPHRNAIITLGNFSTIKDYKKDANIELNFYRMNDETSITKKLFLGANSEERIFINEHEDLKEFLSNEGWVTIKADNPYIEGYYFNMNKSGSVSGDHFF</sequence>